<organism evidence="2 3">
    <name type="scientific">Peribacillus faecalis</name>
    <dbReference type="NCBI Taxonomy" id="2772559"/>
    <lineage>
        <taxon>Bacteria</taxon>
        <taxon>Bacillati</taxon>
        <taxon>Bacillota</taxon>
        <taxon>Bacilli</taxon>
        <taxon>Bacillales</taxon>
        <taxon>Bacillaceae</taxon>
        <taxon>Peribacillus</taxon>
    </lineage>
</organism>
<comment type="caution">
    <text evidence="2">The sequence shown here is derived from an EMBL/GenBank/DDBJ whole genome shotgun (WGS) entry which is preliminary data.</text>
</comment>
<evidence type="ECO:0000313" key="3">
    <source>
        <dbReference type="Proteomes" id="UP000602076"/>
    </source>
</evidence>
<name>A0A927H9H6_9BACI</name>
<proteinExistence type="predicted"/>
<dbReference type="AlphaFoldDB" id="A0A927H9H6"/>
<keyword evidence="1" id="KW-1133">Transmembrane helix</keyword>
<keyword evidence="1" id="KW-0472">Membrane</keyword>
<accession>A0A927H9H6</accession>
<protein>
    <submittedName>
        <fullName evidence="2">Uncharacterized protein</fullName>
    </submittedName>
</protein>
<sequence length="68" mass="7842">MNKNKLRMFILIFRIIVILTIGGTVINQIYKNYQANTLITEECFNDFDEEKAVVVIKSDDLLSLVSCE</sequence>
<evidence type="ECO:0000313" key="2">
    <source>
        <dbReference type="EMBL" id="MBD3106899.1"/>
    </source>
</evidence>
<keyword evidence="1" id="KW-0812">Transmembrane</keyword>
<feature type="transmembrane region" description="Helical" evidence="1">
    <location>
        <begin position="6"/>
        <end position="26"/>
    </location>
</feature>
<gene>
    <name evidence="2" type="ORF">IEO70_00715</name>
</gene>
<evidence type="ECO:0000256" key="1">
    <source>
        <dbReference type="SAM" id="Phobius"/>
    </source>
</evidence>
<keyword evidence="3" id="KW-1185">Reference proteome</keyword>
<reference evidence="2" key="1">
    <citation type="submission" date="2020-09" db="EMBL/GenBank/DDBJ databases">
        <title>Bacillus faecalis sp. nov., a moderately halophilic bacterium isolated from cow faeces.</title>
        <authorList>
            <person name="Jiang L."/>
            <person name="Lee J."/>
        </authorList>
    </citation>
    <scope>NUCLEOTIDE SEQUENCE</scope>
    <source>
        <strain evidence="2">AGMB 02131</strain>
    </source>
</reference>
<dbReference type="EMBL" id="JACXSI010000001">
    <property type="protein sequence ID" value="MBD3106899.1"/>
    <property type="molecule type" value="Genomic_DNA"/>
</dbReference>
<dbReference type="Proteomes" id="UP000602076">
    <property type="component" value="Unassembled WGS sequence"/>
</dbReference>
<dbReference type="RefSeq" id="WP_190996436.1">
    <property type="nucleotide sequence ID" value="NZ_JACXSI010000001.1"/>
</dbReference>